<feature type="compositionally biased region" description="Basic and acidic residues" evidence="1">
    <location>
        <begin position="282"/>
        <end position="293"/>
    </location>
</feature>
<keyword evidence="4" id="KW-1185">Reference proteome</keyword>
<dbReference type="InterPro" id="IPR018838">
    <property type="entry name" value="ZGRF1-like_N"/>
</dbReference>
<gene>
    <name evidence="3" type="ORF">DASC09_017410</name>
</gene>
<dbReference type="AlphaFoldDB" id="A0AAV5QIA8"/>
<feature type="compositionally biased region" description="Polar residues" evidence="1">
    <location>
        <begin position="460"/>
        <end position="474"/>
    </location>
</feature>
<proteinExistence type="predicted"/>
<organism evidence="3 4">
    <name type="scientific">Saccharomycopsis crataegensis</name>
    <dbReference type="NCBI Taxonomy" id="43959"/>
    <lineage>
        <taxon>Eukaryota</taxon>
        <taxon>Fungi</taxon>
        <taxon>Dikarya</taxon>
        <taxon>Ascomycota</taxon>
        <taxon>Saccharomycotina</taxon>
        <taxon>Saccharomycetes</taxon>
        <taxon>Saccharomycopsidaceae</taxon>
        <taxon>Saccharomycopsis</taxon>
    </lineage>
</organism>
<name>A0AAV5QIA8_9ASCO</name>
<reference evidence="3 4" key="1">
    <citation type="journal article" date="2023" name="Elife">
        <title>Identification of key yeast species and microbe-microbe interactions impacting larval growth of Drosophila in the wild.</title>
        <authorList>
            <person name="Mure A."/>
            <person name="Sugiura Y."/>
            <person name="Maeda R."/>
            <person name="Honda K."/>
            <person name="Sakurai N."/>
            <person name="Takahashi Y."/>
            <person name="Watada M."/>
            <person name="Katoh T."/>
            <person name="Gotoh A."/>
            <person name="Gotoh Y."/>
            <person name="Taniguchi I."/>
            <person name="Nakamura K."/>
            <person name="Hayashi T."/>
            <person name="Katayama T."/>
            <person name="Uemura T."/>
            <person name="Hattori Y."/>
        </authorList>
    </citation>
    <scope>NUCLEOTIDE SEQUENCE [LARGE SCALE GENOMIC DNA]</scope>
    <source>
        <strain evidence="3 4">SC-9</strain>
    </source>
</reference>
<feature type="compositionally biased region" description="Basic and acidic residues" evidence="1">
    <location>
        <begin position="364"/>
        <end position="374"/>
    </location>
</feature>
<feature type="compositionally biased region" description="Polar residues" evidence="1">
    <location>
        <begin position="335"/>
        <end position="347"/>
    </location>
</feature>
<evidence type="ECO:0000313" key="4">
    <source>
        <dbReference type="Proteomes" id="UP001360560"/>
    </source>
</evidence>
<comment type="caution">
    <text evidence="3">The sequence shown here is derived from an EMBL/GenBank/DDBJ whole genome shotgun (WGS) entry which is preliminary data.</text>
</comment>
<dbReference type="Pfam" id="PF10382">
    <property type="entry name" value="ZGRF1-like_N"/>
    <property type="match status" value="1"/>
</dbReference>
<dbReference type="GeneID" id="90072395"/>
<feature type="compositionally biased region" description="Low complexity" evidence="1">
    <location>
        <begin position="415"/>
        <end position="438"/>
    </location>
</feature>
<sequence length="537" mass="60074">MDEESLRNARVIEYEALFTKQKFQKTKTWHDGTLKYYTFNRKVVLIDGITGAKLAEEFVKKDTTIQEGQQFHLSSYMIEVGGLIGEHERDLSGAFVKQSQQNNNDNNNNNNKTGSMSKLGDRDHPVNNRPLDDIMPVKQRIRPVGLTKGKPSLNRVQNSPISRNLYNRTMSRRPLTPLDNNKIIISKPMKPLSPNNLPTPVVKTKKLTKKPATEEEPLSTKLLRISGPRLQSSRRTSRIIVGLPMPKTKNTGRLSESPKRRSKKRKNPTRIMKLHGPPRPIEIPKKLLDHLDGAIKSGTSSNSERSGDFEHSLSDDEEETSLSGSRQSGEMDIPNENNVPNQTTTTHNKLEDPVSEQTIITHKNQNDKPQKSYKSDNPQNHGDEHDPEISNEPTTIIENSNFSPSTTTRSFTKTSPRLITSSSSSLSSSLVDISKNSSTSSGPIKITNITPSRHPKLGTRYNQSPSAAKTTNLTKRPLAPQVEIYASDYDSQISDDFEDDSEDDDNTFGNNTNEKSLSNRLKAINNGGKIRTTQTIT</sequence>
<feature type="compositionally biased region" description="Low complexity" evidence="1">
    <location>
        <begin position="102"/>
        <end position="111"/>
    </location>
</feature>
<evidence type="ECO:0000313" key="3">
    <source>
        <dbReference type="EMBL" id="GMM34416.1"/>
    </source>
</evidence>
<feature type="region of interest" description="Disordered" evidence="1">
    <location>
        <begin position="186"/>
        <end position="481"/>
    </location>
</feature>
<dbReference type="RefSeq" id="XP_064851416.1">
    <property type="nucleotide sequence ID" value="XM_064995344.1"/>
</dbReference>
<evidence type="ECO:0000259" key="2">
    <source>
        <dbReference type="Pfam" id="PF10382"/>
    </source>
</evidence>
<feature type="region of interest" description="Disordered" evidence="1">
    <location>
        <begin position="493"/>
        <end position="514"/>
    </location>
</feature>
<feature type="domain" description="5'-3' DNA helicase ZGRF1-like N-terminal" evidence="2">
    <location>
        <begin position="11"/>
        <end position="91"/>
    </location>
</feature>
<feature type="compositionally biased region" description="Acidic residues" evidence="1">
    <location>
        <begin position="493"/>
        <end position="506"/>
    </location>
</feature>
<accession>A0AAV5QIA8</accession>
<dbReference type="Proteomes" id="UP001360560">
    <property type="component" value="Unassembled WGS sequence"/>
</dbReference>
<feature type="compositionally biased region" description="Polar residues" evidence="1">
    <location>
        <begin position="439"/>
        <end position="451"/>
    </location>
</feature>
<evidence type="ECO:0000256" key="1">
    <source>
        <dbReference type="SAM" id="MobiDB-lite"/>
    </source>
</evidence>
<dbReference type="EMBL" id="BTFZ01000002">
    <property type="protein sequence ID" value="GMM34416.1"/>
    <property type="molecule type" value="Genomic_DNA"/>
</dbReference>
<feature type="compositionally biased region" description="Polar residues" evidence="1">
    <location>
        <begin position="391"/>
        <end position="414"/>
    </location>
</feature>
<feature type="compositionally biased region" description="Basic and acidic residues" evidence="1">
    <location>
        <begin position="119"/>
        <end position="132"/>
    </location>
</feature>
<protein>
    <recommendedName>
        <fullName evidence="2">5'-3' DNA helicase ZGRF1-like N-terminal domain-containing protein</fullName>
    </recommendedName>
</protein>
<feature type="region of interest" description="Disordered" evidence="1">
    <location>
        <begin position="99"/>
        <end position="132"/>
    </location>
</feature>
<feature type="compositionally biased region" description="Basic and acidic residues" evidence="1">
    <location>
        <begin position="305"/>
        <end position="314"/>
    </location>
</feature>